<dbReference type="Proteomes" id="UP001597260">
    <property type="component" value="Unassembled WGS sequence"/>
</dbReference>
<name>A0ABW3YAC5_9ACTN</name>
<accession>A0ABW3YAC5</accession>
<organism evidence="2 3">
    <name type="scientific">Micromonospora sonneratiae</name>
    <dbReference type="NCBI Taxonomy" id="1184706"/>
    <lineage>
        <taxon>Bacteria</taxon>
        <taxon>Bacillati</taxon>
        <taxon>Actinomycetota</taxon>
        <taxon>Actinomycetes</taxon>
        <taxon>Micromonosporales</taxon>
        <taxon>Micromonosporaceae</taxon>
        <taxon>Micromonospora</taxon>
    </lineage>
</organism>
<proteinExistence type="predicted"/>
<gene>
    <name evidence="2" type="ORF">ACFQ4H_05940</name>
</gene>
<feature type="region of interest" description="Disordered" evidence="1">
    <location>
        <begin position="591"/>
        <end position="611"/>
    </location>
</feature>
<evidence type="ECO:0000256" key="1">
    <source>
        <dbReference type="SAM" id="MobiDB-lite"/>
    </source>
</evidence>
<reference evidence="3" key="1">
    <citation type="journal article" date="2019" name="Int. J. Syst. Evol. Microbiol.">
        <title>The Global Catalogue of Microorganisms (GCM) 10K type strain sequencing project: providing services to taxonomists for standard genome sequencing and annotation.</title>
        <authorList>
            <consortium name="The Broad Institute Genomics Platform"/>
            <consortium name="The Broad Institute Genome Sequencing Center for Infectious Disease"/>
            <person name="Wu L."/>
            <person name="Ma J."/>
        </authorList>
    </citation>
    <scope>NUCLEOTIDE SEQUENCE [LARGE SCALE GENOMIC DNA]</scope>
    <source>
        <strain evidence="3">JCM 31037</strain>
    </source>
</reference>
<evidence type="ECO:0000313" key="3">
    <source>
        <dbReference type="Proteomes" id="UP001597260"/>
    </source>
</evidence>
<keyword evidence="3" id="KW-1185">Reference proteome</keyword>
<sequence>MTSFQLDQIKKGTLGNDAGWLLTFHRGITSDPTGLPQLSSSEYYASIDATLPEGLAAGSYKITVEQLTDAHYAMLRTRASDDPLFCKLYLFWRDANTSARAYFTNMLGVNARPSPVEMHQSLVAVLRVKKIRRTTGQRGYDTELTCVEEVYARLSQRIRTPIEGNNFTEALRTIRQRTEVEFAHWEANPDGTMTHARGEAGGDERVVLGAGLTYAAGVERIANAIEQGRNLYGRKMVLIRDGTVHIGKRPIPYPEGDPKELTLASGLLESVEGGEESTDPYADTESGATRPPRRTIWNLTLKGRPDLKPGDVVKFEPPADDESKTLPKVGEALLGSFAAPFLPSMGGLTGNAKLLYVRSVRHLQSRSAGFATQVQGVVITSAATAWDTWADATPAGTSPASSSSSSGVAAAEAVRRVARASRLEARSLEIGEVRAVATNASGAVEPPAQTATVWEGLVRPDGRPNGVRRLPVRREEPAPLNGVSYLTPFAWGGCGLVLPRYPGTRVALAYRNGAADDPVDVGAVWPSGHAPRSEPGDWWLSLPVGVGKRSSLQPSETVDDHTGDVVHDLTDGDGHRVIEVGELTIRVGQLHGRDQRPARASGQESPEGSVTIEHTGGAKIVLDQNGNILIKGKSINLDAGTGDITMKAKKVDVQVTDFMEVK</sequence>
<evidence type="ECO:0008006" key="4">
    <source>
        <dbReference type="Google" id="ProtNLM"/>
    </source>
</evidence>
<feature type="region of interest" description="Disordered" evidence="1">
    <location>
        <begin position="270"/>
        <end position="291"/>
    </location>
</feature>
<comment type="caution">
    <text evidence="2">The sequence shown here is derived from an EMBL/GenBank/DDBJ whole genome shotgun (WGS) entry which is preliminary data.</text>
</comment>
<dbReference type="EMBL" id="JBHTMP010000006">
    <property type="protein sequence ID" value="MFD1320631.1"/>
    <property type="molecule type" value="Genomic_DNA"/>
</dbReference>
<dbReference type="RefSeq" id="WP_377567815.1">
    <property type="nucleotide sequence ID" value="NZ_JBHTMP010000006.1"/>
</dbReference>
<evidence type="ECO:0000313" key="2">
    <source>
        <dbReference type="EMBL" id="MFD1320631.1"/>
    </source>
</evidence>
<protein>
    <recommendedName>
        <fullName evidence="4">Phage late control gene D protein (GPD)</fullName>
    </recommendedName>
</protein>